<feature type="compositionally biased region" description="Low complexity" evidence="1">
    <location>
        <begin position="8"/>
        <end position="19"/>
    </location>
</feature>
<evidence type="ECO:0000313" key="4">
    <source>
        <dbReference type="Proteomes" id="UP001342314"/>
    </source>
</evidence>
<gene>
    <name evidence="3" type="ORF">Rhopal_007606-T1</name>
</gene>
<evidence type="ECO:0000313" key="3">
    <source>
        <dbReference type="EMBL" id="GJN94523.1"/>
    </source>
</evidence>
<dbReference type="FunFam" id="2.60.200.20:FF:000038">
    <property type="entry name" value="FHA domain-containing protein SNIP1"/>
    <property type="match status" value="1"/>
</dbReference>
<reference evidence="3 4" key="1">
    <citation type="submission" date="2021-12" db="EMBL/GenBank/DDBJ databases">
        <title>High titer production of polyol ester of fatty acids by Rhodotorula paludigena BS15 towards product separation-free biomass refinery.</title>
        <authorList>
            <person name="Mano J."/>
            <person name="Ono H."/>
            <person name="Tanaka T."/>
            <person name="Naito K."/>
            <person name="Sushida H."/>
            <person name="Ike M."/>
            <person name="Tokuyasu K."/>
            <person name="Kitaoka M."/>
        </authorList>
    </citation>
    <scope>NUCLEOTIDE SEQUENCE [LARGE SCALE GENOMIC DNA]</scope>
    <source>
        <strain evidence="3 4">BS15</strain>
    </source>
</reference>
<dbReference type="Pfam" id="PF00498">
    <property type="entry name" value="FHA"/>
    <property type="match status" value="1"/>
</dbReference>
<organism evidence="3 4">
    <name type="scientific">Rhodotorula paludigena</name>
    <dbReference type="NCBI Taxonomy" id="86838"/>
    <lineage>
        <taxon>Eukaryota</taxon>
        <taxon>Fungi</taxon>
        <taxon>Dikarya</taxon>
        <taxon>Basidiomycota</taxon>
        <taxon>Pucciniomycotina</taxon>
        <taxon>Microbotryomycetes</taxon>
        <taxon>Sporidiobolales</taxon>
        <taxon>Sporidiobolaceae</taxon>
        <taxon>Rhodotorula</taxon>
    </lineage>
</organism>
<dbReference type="Proteomes" id="UP001342314">
    <property type="component" value="Unassembled WGS sequence"/>
</dbReference>
<dbReference type="PANTHER" id="PTHR23308">
    <property type="entry name" value="NUCLEAR INHIBITOR OF PROTEIN PHOSPHATASE-1"/>
    <property type="match status" value="1"/>
</dbReference>
<sequence>MPDRYASRRSASPGPSSASYRRDRSPPPSHRRRDDDRGYDRRDPGRRGGPYDDDERDYRDRDRDRRGGGRGRYDDEDEYDRRRSGGGDGGRRRSPPPAQSSGSGSGRRRSRSPVGGDGGWGKREALPDQNALVPGGGGAQRGGEVAHKQPPKPVEPDFKPSGALAAETNTLNGVVLKYSEPAEARKPVRNWRLYVFKGKEQVELFHVHRQSCYLFGRDRVVVDIPVDHPSASKQHAVLQYRQVVERNEFGDTKSITKPFILDLESANGTLVNDETVPASRYYELRSGDVIKFAFSTREYVLLVES</sequence>
<feature type="domain" description="FHA" evidence="2">
    <location>
        <begin position="213"/>
        <end position="276"/>
    </location>
</feature>
<comment type="caution">
    <text evidence="3">The sequence shown here is derived from an EMBL/GenBank/DDBJ whole genome shotgun (WGS) entry which is preliminary data.</text>
</comment>
<dbReference type="EMBL" id="BQKY01000017">
    <property type="protein sequence ID" value="GJN94523.1"/>
    <property type="molecule type" value="Genomic_DNA"/>
</dbReference>
<accession>A0AAV5H1B3</accession>
<dbReference type="InterPro" id="IPR008984">
    <property type="entry name" value="SMAD_FHA_dom_sf"/>
</dbReference>
<dbReference type="Gene3D" id="2.60.200.20">
    <property type="match status" value="1"/>
</dbReference>
<keyword evidence="4" id="KW-1185">Reference proteome</keyword>
<dbReference type="AlphaFoldDB" id="A0AAV5H1B3"/>
<protein>
    <recommendedName>
        <fullName evidence="2">FHA domain-containing protein</fullName>
    </recommendedName>
</protein>
<dbReference type="InterPro" id="IPR000253">
    <property type="entry name" value="FHA_dom"/>
</dbReference>
<dbReference type="SUPFAM" id="SSF49879">
    <property type="entry name" value="SMAD/FHA domain"/>
    <property type="match status" value="1"/>
</dbReference>
<dbReference type="PROSITE" id="PS50006">
    <property type="entry name" value="FHA_DOMAIN"/>
    <property type="match status" value="1"/>
</dbReference>
<name>A0AAV5H1B3_9BASI</name>
<evidence type="ECO:0000256" key="1">
    <source>
        <dbReference type="SAM" id="MobiDB-lite"/>
    </source>
</evidence>
<dbReference type="SMART" id="SM00240">
    <property type="entry name" value="FHA"/>
    <property type="match status" value="1"/>
</dbReference>
<dbReference type="InterPro" id="IPR050923">
    <property type="entry name" value="Cell_Proc_Reg/RNA_Proc"/>
</dbReference>
<feature type="compositionally biased region" description="Basic and acidic residues" evidence="1">
    <location>
        <begin position="32"/>
        <end position="91"/>
    </location>
</feature>
<proteinExistence type="predicted"/>
<feature type="region of interest" description="Disordered" evidence="1">
    <location>
        <begin position="1"/>
        <end position="162"/>
    </location>
</feature>
<evidence type="ECO:0000259" key="2">
    <source>
        <dbReference type="PROSITE" id="PS50006"/>
    </source>
</evidence>